<evidence type="ECO:0000313" key="3">
    <source>
        <dbReference type="Proteomes" id="UP001286456"/>
    </source>
</evidence>
<accession>A0AAE0M664</accession>
<sequence>MVESEVERIDSAFKANFDLLAQAGTFHMMDRDGDADELQNATNRRVALAGLGGIGKSQIAIEYAYIYRERHPQNPVFWVHGSDPVRFEESYHHITRRMALPGWNDQEADALQLVHDALSSDESGEWLFILDNADDESMFHGKRPSKPTPSSSSQTTTKSFARYIPQNASGSAVLITTRDRRVGERLSGRHKPVDVSAMTPAESTDLLRSKMAEEDWCEEDAMKLVAELSHLPLAITQAAAFISENCLSIAEYLETLFAGDDDAAELLSEHLEDPRRDIDTENSVVRTWKLSFDQISRNVPRAAEILSLAAILDYHNVPVMLLRKPKETETSFRMALGALQAFSLLTATRGKDAVCKMHRLVALATQRWLDARGTLDQWKGRGVCILAETFPGPGRQRYEERPLYETLVPHTAMALAGNLETDAEQLAAARLMVAVALYNMSRGRYARAYDLCNASLEIRQLLPAEDELTLDSVQTLGEALLHRGDSGLAATMLRQAVAGRGKTLGDEHPDTLESLSGLTITLLELDELDEAERTAMRALEGRRRVLGEQHSDTLVSLNIHCILLHRRGRLEEARAQYATTLEGQEALLGLEHPDTIITRNNYARLLFDVGDFEAARAMLDRVLAGEAEVLGAEGYDIQVSLSTSALLQAARGDVAGADLALRKVLRMREKLLGGAHPSTIFTLQMLADLHGEEGGSLEAAGKVRRTIEERRKKNGGGGPEKASALLRAGLLFD</sequence>
<dbReference type="InterPro" id="IPR027417">
    <property type="entry name" value="P-loop_NTPase"/>
</dbReference>
<dbReference type="Gene3D" id="1.25.40.10">
    <property type="entry name" value="Tetratricopeptide repeat domain"/>
    <property type="match status" value="2"/>
</dbReference>
<keyword evidence="2" id="KW-0378">Hydrolase</keyword>
<dbReference type="EMBL" id="JAUEPO010000005">
    <property type="protein sequence ID" value="KAK3320465.1"/>
    <property type="molecule type" value="Genomic_DNA"/>
</dbReference>
<evidence type="ECO:0000256" key="1">
    <source>
        <dbReference type="SAM" id="MobiDB-lite"/>
    </source>
</evidence>
<dbReference type="InterPro" id="IPR011990">
    <property type="entry name" value="TPR-like_helical_dom_sf"/>
</dbReference>
<dbReference type="GO" id="GO:0043531">
    <property type="term" value="F:ADP binding"/>
    <property type="evidence" value="ECO:0007669"/>
    <property type="project" value="InterPro"/>
</dbReference>
<dbReference type="GO" id="GO:0016787">
    <property type="term" value="F:hydrolase activity"/>
    <property type="evidence" value="ECO:0007669"/>
    <property type="project" value="UniProtKB-KW"/>
</dbReference>
<keyword evidence="3" id="KW-1185">Reference proteome</keyword>
<evidence type="ECO:0000313" key="2">
    <source>
        <dbReference type="EMBL" id="KAK3320465.1"/>
    </source>
</evidence>
<dbReference type="InterPro" id="IPR053137">
    <property type="entry name" value="NLR-like"/>
</dbReference>
<feature type="region of interest" description="Disordered" evidence="1">
    <location>
        <begin position="138"/>
        <end position="157"/>
    </location>
</feature>
<organism evidence="2 3">
    <name type="scientific">Cercophora scortea</name>
    <dbReference type="NCBI Taxonomy" id="314031"/>
    <lineage>
        <taxon>Eukaryota</taxon>
        <taxon>Fungi</taxon>
        <taxon>Dikarya</taxon>
        <taxon>Ascomycota</taxon>
        <taxon>Pezizomycotina</taxon>
        <taxon>Sordariomycetes</taxon>
        <taxon>Sordariomycetidae</taxon>
        <taxon>Sordariales</taxon>
        <taxon>Lasiosphaeriaceae</taxon>
        <taxon>Cercophora</taxon>
    </lineage>
</organism>
<name>A0AAE0M664_9PEZI</name>
<dbReference type="Pfam" id="PF13374">
    <property type="entry name" value="TPR_10"/>
    <property type="match status" value="3"/>
</dbReference>
<gene>
    <name evidence="2" type="ORF">B0T19DRAFT_444302</name>
</gene>
<dbReference type="Gene3D" id="3.40.50.300">
    <property type="entry name" value="P-loop containing nucleotide triphosphate hydrolases"/>
    <property type="match status" value="1"/>
</dbReference>
<dbReference type="AlphaFoldDB" id="A0AAE0M664"/>
<dbReference type="Pfam" id="PF13424">
    <property type="entry name" value="TPR_12"/>
    <property type="match status" value="1"/>
</dbReference>
<dbReference type="SUPFAM" id="SSF48452">
    <property type="entry name" value="TPR-like"/>
    <property type="match status" value="3"/>
</dbReference>
<dbReference type="Proteomes" id="UP001286456">
    <property type="component" value="Unassembled WGS sequence"/>
</dbReference>
<comment type="caution">
    <text evidence="2">The sequence shown here is derived from an EMBL/GenBank/DDBJ whole genome shotgun (WGS) entry which is preliminary data.</text>
</comment>
<dbReference type="PANTHER" id="PTHR46082">
    <property type="entry name" value="ATP/GTP-BINDING PROTEIN-RELATED"/>
    <property type="match status" value="1"/>
</dbReference>
<dbReference type="PANTHER" id="PTHR46082:SF6">
    <property type="entry name" value="AAA+ ATPASE DOMAIN-CONTAINING PROTEIN-RELATED"/>
    <property type="match status" value="1"/>
</dbReference>
<feature type="compositionally biased region" description="Low complexity" evidence="1">
    <location>
        <begin position="148"/>
        <end position="157"/>
    </location>
</feature>
<protein>
    <submittedName>
        <fullName evidence="2">P-loop containing nucleoside triphosphate hydrolase protein</fullName>
    </submittedName>
</protein>
<reference evidence="2" key="1">
    <citation type="journal article" date="2023" name="Mol. Phylogenet. Evol.">
        <title>Genome-scale phylogeny and comparative genomics of the fungal order Sordariales.</title>
        <authorList>
            <person name="Hensen N."/>
            <person name="Bonometti L."/>
            <person name="Westerberg I."/>
            <person name="Brannstrom I.O."/>
            <person name="Guillou S."/>
            <person name="Cros-Aarteil S."/>
            <person name="Calhoun S."/>
            <person name="Haridas S."/>
            <person name="Kuo A."/>
            <person name="Mondo S."/>
            <person name="Pangilinan J."/>
            <person name="Riley R."/>
            <person name="LaButti K."/>
            <person name="Andreopoulos B."/>
            <person name="Lipzen A."/>
            <person name="Chen C."/>
            <person name="Yan M."/>
            <person name="Daum C."/>
            <person name="Ng V."/>
            <person name="Clum A."/>
            <person name="Steindorff A."/>
            <person name="Ohm R.A."/>
            <person name="Martin F."/>
            <person name="Silar P."/>
            <person name="Natvig D.O."/>
            <person name="Lalanne C."/>
            <person name="Gautier V."/>
            <person name="Ament-Velasquez S.L."/>
            <person name="Kruys A."/>
            <person name="Hutchinson M.I."/>
            <person name="Powell A.J."/>
            <person name="Barry K."/>
            <person name="Miller A.N."/>
            <person name="Grigoriev I.V."/>
            <person name="Debuchy R."/>
            <person name="Gladieux P."/>
            <person name="Hiltunen Thoren M."/>
            <person name="Johannesson H."/>
        </authorList>
    </citation>
    <scope>NUCLEOTIDE SEQUENCE</scope>
    <source>
        <strain evidence="2">SMH4131-1</strain>
    </source>
</reference>
<dbReference type="SUPFAM" id="SSF52540">
    <property type="entry name" value="P-loop containing nucleoside triphosphate hydrolases"/>
    <property type="match status" value="1"/>
</dbReference>
<proteinExistence type="predicted"/>
<reference evidence="2" key="2">
    <citation type="submission" date="2023-06" db="EMBL/GenBank/DDBJ databases">
        <authorList>
            <consortium name="Lawrence Berkeley National Laboratory"/>
            <person name="Haridas S."/>
            <person name="Hensen N."/>
            <person name="Bonometti L."/>
            <person name="Westerberg I."/>
            <person name="Brannstrom I.O."/>
            <person name="Guillou S."/>
            <person name="Cros-Aarteil S."/>
            <person name="Calhoun S."/>
            <person name="Kuo A."/>
            <person name="Mondo S."/>
            <person name="Pangilinan J."/>
            <person name="Riley R."/>
            <person name="Labutti K."/>
            <person name="Andreopoulos B."/>
            <person name="Lipzen A."/>
            <person name="Chen C."/>
            <person name="Yanf M."/>
            <person name="Daum C."/>
            <person name="Ng V."/>
            <person name="Clum A."/>
            <person name="Steindorff A."/>
            <person name="Ohm R."/>
            <person name="Martin F."/>
            <person name="Silar P."/>
            <person name="Natvig D."/>
            <person name="Lalanne C."/>
            <person name="Gautier V."/>
            <person name="Ament-Velasquez S.L."/>
            <person name="Kruys A."/>
            <person name="Hutchinson M.I."/>
            <person name="Powell A.J."/>
            <person name="Barry K."/>
            <person name="Miller A.N."/>
            <person name="Grigoriev I.V."/>
            <person name="Debuchy R."/>
            <person name="Gladieux P."/>
            <person name="Thoren M.H."/>
            <person name="Johannesson H."/>
        </authorList>
    </citation>
    <scope>NUCLEOTIDE SEQUENCE</scope>
    <source>
        <strain evidence="2">SMH4131-1</strain>
    </source>
</reference>